<dbReference type="Gene3D" id="1.10.10.10">
    <property type="entry name" value="Winged helix-like DNA-binding domain superfamily/Winged helix DNA-binding domain"/>
    <property type="match status" value="1"/>
</dbReference>
<evidence type="ECO:0000259" key="3">
    <source>
        <dbReference type="Pfam" id="PF08279"/>
    </source>
</evidence>
<dbReference type="InterPro" id="IPR036390">
    <property type="entry name" value="WH_DNA-bd_sf"/>
</dbReference>
<dbReference type="PATRIC" id="fig|1423738.3.peg.934"/>
<dbReference type="SUPFAM" id="SSF46785">
    <property type="entry name" value="Winged helix' DNA-binding domain"/>
    <property type="match status" value="1"/>
</dbReference>
<keyword evidence="1" id="KW-0533">Nickel</keyword>
<dbReference type="RefSeq" id="WP_057757460.1">
    <property type="nucleotide sequence ID" value="NZ_AYYK01000018.1"/>
</dbReference>
<keyword evidence="1" id="KW-0479">Metal-binding</keyword>
<dbReference type="PANTHER" id="PTHR40068:SF1">
    <property type="entry name" value="TRANSCRIPTION REPRESSOR NIAR-RELATED"/>
    <property type="match status" value="1"/>
</dbReference>
<dbReference type="AlphaFoldDB" id="A0A0R2BGQ2"/>
<dbReference type="STRING" id="1423738.FC84_GL000925"/>
<dbReference type="Pfam" id="PF02829">
    <property type="entry name" value="3H"/>
    <property type="match status" value="1"/>
</dbReference>
<dbReference type="Proteomes" id="UP000051813">
    <property type="component" value="Unassembled WGS sequence"/>
</dbReference>
<name>A0A0R2BGQ2_9LACO</name>
<evidence type="ECO:0000313" key="5">
    <source>
        <dbReference type="Proteomes" id="UP000051813"/>
    </source>
</evidence>
<dbReference type="PANTHER" id="PTHR40068">
    <property type="entry name" value="TRANSCRIPTION REPRESSOR NIAR-RELATED"/>
    <property type="match status" value="1"/>
</dbReference>
<sequence>MPDNNKRRLEIQNILLTAQTPVTASALAQKFKVSRQTIVGDIALLRAAGEAIVPSPRGYKYFQDGQQVIKLVCRHFPDQAADEMMRIVNNGGIVKDVEVEHPLYGIIRGELNISTASDIRSFVKKMKQDDSHLLSELTNGIHTHTVMTTNQEQMTKIRQDLAAGGYLYQ</sequence>
<dbReference type="InterPro" id="IPR036388">
    <property type="entry name" value="WH-like_DNA-bd_sf"/>
</dbReference>
<dbReference type="Gene3D" id="3.30.1340.20">
    <property type="entry name" value="3H domain"/>
    <property type="match status" value="1"/>
</dbReference>
<evidence type="ECO:0000313" key="4">
    <source>
        <dbReference type="EMBL" id="KRM78391.1"/>
    </source>
</evidence>
<feature type="domain" description="3H" evidence="2">
    <location>
        <begin position="72"/>
        <end position="167"/>
    </location>
</feature>
<dbReference type="EMBL" id="AYYK01000018">
    <property type="protein sequence ID" value="KRM78391.1"/>
    <property type="molecule type" value="Genomic_DNA"/>
</dbReference>
<dbReference type="SUPFAM" id="SSF75500">
    <property type="entry name" value="Putative transcriptional regulator TM1602, C-terminal domain"/>
    <property type="match status" value="1"/>
</dbReference>
<organism evidence="4 5">
    <name type="scientific">Lapidilactobacillus dextrinicus DSM 20335</name>
    <dbReference type="NCBI Taxonomy" id="1423738"/>
    <lineage>
        <taxon>Bacteria</taxon>
        <taxon>Bacillati</taxon>
        <taxon>Bacillota</taxon>
        <taxon>Bacilli</taxon>
        <taxon>Lactobacillales</taxon>
        <taxon>Lactobacillaceae</taxon>
        <taxon>Lapidilactobacillus</taxon>
    </lineage>
</organism>
<feature type="binding site" evidence="1">
    <location>
        <position position="142"/>
    </location>
    <ligand>
        <name>Ni(2+)</name>
        <dbReference type="ChEBI" id="CHEBI:49786"/>
    </ligand>
</feature>
<feature type="binding site" evidence="1">
    <location>
        <position position="144"/>
    </location>
    <ligand>
        <name>Ni(2+)</name>
        <dbReference type="ChEBI" id="CHEBI:49786"/>
    </ligand>
</feature>
<feature type="binding site" evidence="1">
    <location>
        <position position="75"/>
    </location>
    <ligand>
        <name>Ni(2+)</name>
        <dbReference type="ChEBI" id="CHEBI:49786"/>
    </ligand>
</feature>
<keyword evidence="5" id="KW-1185">Reference proteome</keyword>
<proteinExistence type="predicted"/>
<evidence type="ECO:0000259" key="2">
    <source>
        <dbReference type="Pfam" id="PF02829"/>
    </source>
</evidence>
<protein>
    <recommendedName>
        <fullName evidence="6">Transcription repressor NadR</fullName>
    </recommendedName>
</protein>
<dbReference type="OrthoDB" id="9792661at2"/>
<feature type="domain" description="Helix-turn-helix type 11" evidence="3">
    <location>
        <begin position="7"/>
        <end position="60"/>
    </location>
</feature>
<dbReference type="Pfam" id="PF08279">
    <property type="entry name" value="HTH_11"/>
    <property type="match status" value="1"/>
</dbReference>
<evidence type="ECO:0000256" key="1">
    <source>
        <dbReference type="PIRSR" id="PIRSR037847-1"/>
    </source>
</evidence>
<dbReference type="InterPro" id="IPR013196">
    <property type="entry name" value="HTH_11"/>
</dbReference>
<gene>
    <name evidence="4" type="ORF">FC84_GL000925</name>
</gene>
<dbReference type="InterPro" id="IPR035922">
    <property type="entry name" value="3H_dom_sf"/>
</dbReference>
<dbReference type="PIRSF" id="PIRSF037847">
    <property type="entry name" value="NiaR"/>
    <property type="match status" value="1"/>
</dbReference>
<comment type="caution">
    <text evidence="4">The sequence shown here is derived from an EMBL/GenBank/DDBJ whole genome shotgun (WGS) entry which is preliminary data.</text>
</comment>
<feature type="binding site" evidence="1">
    <location>
        <position position="83"/>
    </location>
    <ligand>
        <name>Ni(2+)</name>
        <dbReference type="ChEBI" id="CHEBI:49786"/>
    </ligand>
</feature>
<dbReference type="InterPro" id="IPR026043">
    <property type="entry name" value="NadR"/>
</dbReference>
<accession>A0A0R2BGQ2</accession>
<reference evidence="4 5" key="1">
    <citation type="journal article" date="2015" name="Genome Announc.">
        <title>Expanding the biotechnology potential of lactobacilli through comparative genomics of 213 strains and associated genera.</title>
        <authorList>
            <person name="Sun Z."/>
            <person name="Harris H.M."/>
            <person name="McCann A."/>
            <person name="Guo C."/>
            <person name="Argimon S."/>
            <person name="Zhang W."/>
            <person name="Yang X."/>
            <person name="Jeffery I.B."/>
            <person name="Cooney J.C."/>
            <person name="Kagawa T.F."/>
            <person name="Liu W."/>
            <person name="Song Y."/>
            <person name="Salvetti E."/>
            <person name="Wrobel A."/>
            <person name="Rasinkangas P."/>
            <person name="Parkhill J."/>
            <person name="Rea M.C."/>
            <person name="O'Sullivan O."/>
            <person name="Ritari J."/>
            <person name="Douillard F.P."/>
            <person name="Paul Ross R."/>
            <person name="Yang R."/>
            <person name="Briner A.E."/>
            <person name="Felis G.E."/>
            <person name="de Vos W.M."/>
            <person name="Barrangou R."/>
            <person name="Klaenhammer T.R."/>
            <person name="Caufield P.W."/>
            <person name="Cui Y."/>
            <person name="Zhang H."/>
            <person name="O'Toole P.W."/>
        </authorList>
    </citation>
    <scope>NUCLEOTIDE SEQUENCE [LARGE SCALE GENOMIC DNA]</scope>
    <source>
        <strain evidence="4 5">DSM 20335</strain>
    </source>
</reference>
<evidence type="ECO:0008006" key="6">
    <source>
        <dbReference type="Google" id="ProtNLM"/>
    </source>
</evidence>
<dbReference type="GO" id="GO:0046872">
    <property type="term" value="F:metal ion binding"/>
    <property type="evidence" value="ECO:0007669"/>
    <property type="project" value="UniProtKB-KW"/>
</dbReference>
<dbReference type="InterPro" id="IPR004173">
    <property type="entry name" value="3H_domain"/>
</dbReference>